<dbReference type="GeneID" id="20652675"/>
<feature type="region of interest" description="Disordered" evidence="1">
    <location>
        <begin position="1"/>
        <end position="50"/>
    </location>
</feature>
<dbReference type="AlphaFoldDB" id="G4YMJ1"/>
<dbReference type="Proteomes" id="UP000002640">
    <property type="component" value="Unassembled WGS sequence"/>
</dbReference>
<feature type="compositionally biased region" description="Basic residues" evidence="1">
    <location>
        <begin position="1"/>
        <end position="12"/>
    </location>
</feature>
<feature type="compositionally biased region" description="Polar residues" evidence="1">
    <location>
        <begin position="35"/>
        <end position="44"/>
    </location>
</feature>
<organism evidence="2 3">
    <name type="scientific">Phytophthora sojae (strain P6497)</name>
    <name type="common">Soybean stem and root rot agent</name>
    <name type="synonym">Phytophthora megasperma f. sp. glycines</name>
    <dbReference type="NCBI Taxonomy" id="1094619"/>
    <lineage>
        <taxon>Eukaryota</taxon>
        <taxon>Sar</taxon>
        <taxon>Stramenopiles</taxon>
        <taxon>Oomycota</taxon>
        <taxon>Peronosporomycetes</taxon>
        <taxon>Peronosporales</taxon>
        <taxon>Peronosporaceae</taxon>
        <taxon>Phytophthora</taxon>
    </lineage>
</organism>
<name>G4YMJ1_PHYSP</name>
<evidence type="ECO:0000313" key="3">
    <source>
        <dbReference type="Proteomes" id="UP000002640"/>
    </source>
</evidence>
<reference evidence="2 3" key="1">
    <citation type="journal article" date="2006" name="Science">
        <title>Phytophthora genome sequences uncover evolutionary origins and mechanisms of pathogenesis.</title>
        <authorList>
            <person name="Tyler B.M."/>
            <person name="Tripathy S."/>
            <person name="Zhang X."/>
            <person name="Dehal P."/>
            <person name="Jiang R.H."/>
            <person name="Aerts A."/>
            <person name="Arredondo F.D."/>
            <person name="Baxter L."/>
            <person name="Bensasson D."/>
            <person name="Beynon J.L."/>
            <person name="Chapman J."/>
            <person name="Damasceno C.M."/>
            <person name="Dorrance A.E."/>
            <person name="Dou D."/>
            <person name="Dickerman A.W."/>
            <person name="Dubchak I.L."/>
            <person name="Garbelotto M."/>
            <person name="Gijzen M."/>
            <person name="Gordon S.G."/>
            <person name="Govers F."/>
            <person name="Grunwald N.J."/>
            <person name="Huang W."/>
            <person name="Ivors K.L."/>
            <person name="Jones R.W."/>
            <person name="Kamoun S."/>
            <person name="Krampis K."/>
            <person name="Lamour K.H."/>
            <person name="Lee M.K."/>
            <person name="McDonald W.H."/>
            <person name="Medina M."/>
            <person name="Meijer H.J."/>
            <person name="Nordberg E.K."/>
            <person name="Maclean D.J."/>
            <person name="Ospina-Giraldo M.D."/>
            <person name="Morris P.F."/>
            <person name="Phuntumart V."/>
            <person name="Putnam N.H."/>
            <person name="Rash S."/>
            <person name="Rose J.K."/>
            <person name="Sakihama Y."/>
            <person name="Salamov A.A."/>
            <person name="Savidor A."/>
            <person name="Scheuring C.F."/>
            <person name="Smith B.M."/>
            <person name="Sobral B.W."/>
            <person name="Terry A."/>
            <person name="Torto-Alalibo T.A."/>
            <person name="Win J."/>
            <person name="Xu Z."/>
            <person name="Zhang H."/>
            <person name="Grigoriev I.V."/>
            <person name="Rokhsar D.S."/>
            <person name="Boore J.L."/>
        </authorList>
    </citation>
    <scope>NUCLEOTIDE SEQUENCE [LARGE SCALE GENOMIC DNA]</scope>
    <source>
        <strain evidence="2 3">P6497</strain>
    </source>
</reference>
<evidence type="ECO:0000256" key="1">
    <source>
        <dbReference type="SAM" id="MobiDB-lite"/>
    </source>
</evidence>
<sequence length="143" mass="16088">MVNKRTRNRRRASMTYHNAQLPATPPQRERRHSEAISTKTSEVSSAEPVVDDPQLFPTLRLANDGDVTAMEEGGLKDGKKKMVMMSPRLDAQLGGYPPDCGTKELKYLSYAKVLRDRGMTHPMCYSTTRVDALGFAMPERYPL</sequence>
<proteinExistence type="predicted"/>
<evidence type="ECO:0000313" key="2">
    <source>
        <dbReference type="EMBL" id="EGZ28617.1"/>
    </source>
</evidence>
<accession>G4YMJ1</accession>
<dbReference type="KEGG" id="psoj:PHYSODRAFT_441579"/>
<dbReference type="EMBL" id="JH159151">
    <property type="protein sequence ID" value="EGZ28617.1"/>
    <property type="molecule type" value="Genomic_DNA"/>
</dbReference>
<protein>
    <submittedName>
        <fullName evidence="2">Uncharacterized protein</fullName>
    </submittedName>
</protein>
<keyword evidence="3" id="KW-1185">Reference proteome</keyword>
<dbReference type="STRING" id="1094619.G4YMJ1"/>
<dbReference type="OMA" id="ALIMMSP"/>
<gene>
    <name evidence="2" type="ORF">PHYSODRAFT_441579</name>
</gene>
<dbReference type="InParanoid" id="G4YMJ1"/>
<dbReference type="RefSeq" id="XP_009515892.1">
    <property type="nucleotide sequence ID" value="XM_009517597.1"/>
</dbReference>
<feature type="non-terminal residue" evidence="2">
    <location>
        <position position="143"/>
    </location>
</feature>